<dbReference type="PANTHER" id="PTHR45790">
    <property type="entry name" value="SIROHEME SYNTHASE-RELATED"/>
    <property type="match status" value="1"/>
</dbReference>
<evidence type="ECO:0000256" key="1">
    <source>
        <dbReference type="ARBA" id="ARBA00004953"/>
    </source>
</evidence>
<dbReference type="PANTHER" id="PTHR45790:SF4">
    <property type="entry name" value="COBALT-PRECORRIN-4 C(11)-METHYLTRANSFERASE"/>
    <property type="match status" value="1"/>
</dbReference>
<dbReference type="Gene3D" id="3.30.950.10">
    <property type="entry name" value="Methyltransferase, Cobalt-precorrin-4 Transmethylase, Domain 2"/>
    <property type="match status" value="1"/>
</dbReference>
<protein>
    <submittedName>
        <fullName evidence="10">Precorrin-4 C(11)-methyltransferase</fullName>
        <ecNumber evidence="10">2.1.1.133</ecNumber>
    </submittedName>
</protein>
<keyword evidence="11" id="KW-1185">Reference proteome</keyword>
<proteinExistence type="inferred from homology"/>
<keyword evidence="5 7" id="KW-0808">Transferase</keyword>
<evidence type="ECO:0000256" key="5">
    <source>
        <dbReference type="ARBA" id="ARBA00022679"/>
    </source>
</evidence>
<evidence type="ECO:0000256" key="3">
    <source>
        <dbReference type="ARBA" id="ARBA00022573"/>
    </source>
</evidence>
<dbReference type="InterPro" id="IPR050161">
    <property type="entry name" value="Siro_Cobalamin_biosynth"/>
</dbReference>
<evidence type="ECO:0000256" key="4">
    <source>
        <dbReference type="ARBA" id="ARBA00022603"/>
    </source>
</evidence>
<dbReference type="InterPro" id="IPR014776">
    <property type="entry name" value="4pyrrole_Mease_sub2"/>
</dbReference>
<keyword evidence="4 7" id="KW-0489">Methyltransferase</keyword>
<comment type="pathway">
    <text evidence="1">Cofactor biosynthesis; adenosylcobalamin biosynthesis.</text>
</comment>
<dbReference type="GO" id="GO:0046026">
    <property type="term" value="F:precorrin-4 C11-methyltransferase activity"/>
    <property type="evidence" value="ECO:0007669"/>
    <property type="project" value="UniProtKB-EC"/>
</dbReference>
<evidence type="ECO:0000313" key="10">
    <source>
        <dbReference type="EMBL" id="RRN45569.1"/>
    </source>
</evidence>
<dbReference type="PROSITE" id="PS00839">
    <property type="entry name" value="SUMT_1"/>
    <property type="match status" value="1"/>
</dbReference>
<dbReference type="AlphaFoldDB" id="A0A3R8MUP4"/>
<comment type="caution">
    <text evidence="10">The sequence shown here is derived from an EMBL/GenBank/DDBJ whole genome shotgun (WGS) entry which is preliminary data.</text>
</comment>
<feature type="domain" description="Tetrapyrrole methylase" evidence="9">
    <location>
        <begin position="31"/>
        <end position="237"/>
    </location>
</feature>
<dbReference type="NCBIfam" id="TIGR01465">
    <property type="entry name" value="cobM_cbiF"/>
    <property type="match status" value="1"/>
</dbReference>
<evidence type="ECO:0000256" key="6">
    <source>
        <dbReference type="ARBA" id="ARBA00022691"/>
    </source>
</evidence>
<keyword evidence="3" id="KW-0169">Cobalamin biosynthesis</keyword>
<dbReference type="PROSITE" id="PS00840">
    <property type="entry name" value="SUMT_2"/>
    <property type="match status" value="1"/>
</dbReference>
<dbReference type="GO" id="GO:0032259">
    <property type="term" value="P:methylation"/>
    <property type="evidence" value="ECO:0007669"/>
    <property type="project" value="UniProtKB-KW"/>
</dbReference>
<evidence type="ECO:0000256" key="8">
    <source>
        <dbReference type="SAM" id="MobiDB-lite"/>
    </source>
</evidence>
<dbReference type="EC" id="2.1.1.133" evidence="10"/>
<dbReference type="InterPro" id="IPR014777">
    <property type="entry name" value="4pyrrole_Mease_sub1"/>
</dbReference>
<dbReference type="SUPFAM" id="SSF53790">
    <property type="entry name" value="Tetrapyrrole methylase"/>
    <property type="match status" value="1"/>
</dbReference>
<evidence type="ECO:0000256" key="2">
    <source>
        <dbReference type="ARBA" id="ARBA00005879"/>
    </source>
</evidence>
<feature type="region of interest" description="Disordered" evidence="8">
    <location>
        <begin position="1"/>
        <end position="22"/>
    </location>
</feature>
<sequence length="290" mass="30904">MTECSSSETPRSALGEPSNLSTADGVTDAGTVWFVGAGPGDPELLTVKGRDLIARAGAILFAGSLVSEAATRWAPGGCDIADSKGMTHEEICTWLIDRARRHQTVIRLQTGDPSLYGALIEMVQPLDAAGIPVRVVPGVSSAFAAAAAGVESLTLPEVSQTVILTRVAGRTPMPEGEDLVSLARHHCTLCIFLSITLLSTIQRDLREAGWPEDSPILVVHKASWPGEEKIVRATLATVRDACRAAKIVTQSMIIASPTVGARQWETLVRSRLYDASFTHRFRRAVKPGAS</sequence>
<dbReference type="InterPro" id="IPR003043">
    <property type="entry name" value="Uropor_MeTrfase_CS"/>
</dbReference>
<dbReference type="Gene3D" id="3.40.1010.10">
    <property type="entry name" value="Cobalt-precorrin-4 Transmethylase, Domain 1"/>
    <property type="match status" value="1"/>
</dbReference>
<organism evidence="10 11">
    <name type="scientific">Lautropia dentalis</name>
    <dbReference type="NCBI Taxonomy" id="2490857"/>
    <lineage>
        <taxon>Bacteria</taxon>
        <taxon>Pseudomonadati</taxon>
        <taxon>Pseudomonadota</taxon>
        <taxon>Betaproteobacteria</taxon>
        <taxon>Burkholderiales</taxon>
        <taxon>Burkholderiaceae</taxon>
        <taxon>Lautropia</taxon>
    </lineage>
</organism>
<dbReference type="InterPro" id="IPR006362">
    <property type="entry name" value="Cbl_synth_CobM/CibF"/>
</dbReference>
<feature type="compositionally biased region" description="Polar residues" evidence="8">
    <location>
        <begin position="1"/>
        <end position="10"/>
    </location>
</feature>
<dbReference type="CDD" id="cd11641">
    <property type="entry name" value="Precorrin-4_C11-MT"/>
    <property type="match status" value="1"/>
</dbReference>
<dbReference type="InterPro" id="IPR000878">
    <property type="entry name" value="4pyrrol_Mease"/>
</dbReference>
<name>A0A3R8MUP4_9BURK</name>
<dbReference type="GO" id="GO:0009236">
    <property type="term" value="P:cobalamin biosynthetic process"/>
    <property type="evidence" value="ECO:0007669"/>
    <property type="project" value="UniProtKB-UniPathway"/>
</dbReference>
<dbReference type="Pfam" id="PF00590">
    <property type="entry name" value="TP_methylase"/>
    <property type="match status" value="1"/>
</dbReference>
<dbReference type="InterPro" id="IPR035996">
    <property type="entry name" value="4pyrrol_Methylase_sf"/>
</dbReference>
<evidence type="ECO:0000256" key="7">
    <source>
        <dbReference type="RuleBase" id="RU003960"/>
    </source>
</evidence>
<accession>A0A3R8MUP4</accession>
<dbReference type="OrthoDB" id="9815856at2"/>
<gene>
    <name evidence="10" type="primary">cobM</name>
    <name evidence="10" type="ORF">EHV23_05160</name>
</gene>
<keyword evidence="6" id="KW-0949">S-adenosyl-L-methionine</keyword>
<dbReference type="UniPathway" id="UPA00148"/>
<evidence type="ECO:0000259" key="9">
    <source>
        <dbReference type="Pfam" id="PF00590"/>
    </source>
</evidence>
<evidence type="ECO:0000313" key="11">
    <source>
        <dbReference type="Proteomes" id="UP000270261"/>
    </source>
</evidence>
<comment type="similarity">
    <text evidence="2 7">Belongs to the precorrin methyltransferase family.</text>
</comment>
<dbReference type="EMBL" id="RRUE01000001">
    <property type="protein sequence ID" value="RRN45569.1"/>
    <property type="molecule type" value="Genomic_DNA"/>
</dbReference>
<dbReference type="Proteomes" id="UP000270261">
    <property type="component" value="Unassembled WGS sequence"/>
</dbReference>
<reference evidence="10 11" key="1">
    <citation type="submission" date="2018-11" db="EMBL/GenBank/DDBJ databases">
        <title>Genome sequencing of Lautropia sp. KCOM 2505 (= ChDC F240).</title>
        <authorList>
            <person name="Kook J.-K."/>
            <person name="Park S.-N."/>
            <person name="Lim Y.K."/>
        </authorList>
    </citation>
    <scope>NUCLEOTIDE SEQUENCE [LARGE SCALE GENOMIC DNA]</scope>
    <source>
        <strain evidence="10 11">KCOM 2505</strain>
    </source>
</reference>